<organism evidence="1 2">
    <name type="scientific">Calocera cornea HHB12733</name>
    <dbReference type="NCBI Taxonomy" id="1353952"/>
    <lineage>
        <taxon>Eukaryota</taxon>
        <taxon>Fungi</taxon>
        <taxon>Dikarya</taxon>
        <taxon>Basidiomycota</taxon>
        <taxon>Agaricomycotina</taxon>
        <taxon>Dacrymycetes</taxon>
        <taxon>Dacrymycetales</taxon>
        <taxon>Dacrymycetaceae</taxon>
        <taxon>Calocera</taxon>
    </lineage>
</organism>
<dbReference type="InParanoid" id="A0A165DX35"/>
<sequence>MAWLDQARRIRAVPARSETFSYPSRSWSSQASPHGPWSTERESRLVLTRNANSTPYMDRGGFSPSLFLRHYSRLVCYTTFSSLVAPLCCTMHSIFFISSLDATKHPLYISSARQTNPTAARTLCPHASPFRSCVPPPFVYILRPPLSLFPSLFLSFLPSSPLLAPGAGRVWLYGKAHDADCIMTSYADQSYASIRTRSCPIQYLHATQEHGATNRKRLPKPRISPMA</sequence>
<keyword evidence="2" id="KW-1185">Reference proteome</keyword>
<evidence type="ECO:0000313" key="1">
    <source>
        <dbReference type="EMBL" id="KZT53718.1"/>
    </source>
</evidence>
<accession>A0A165DX35</accession>
<dbReference type="EMBL" id="KV424030">
    <property type="protein sequence ID" value="KZT53718.1"/>
    <property type="molecule type" value="Genomic_DNA"/>
</dbReference>
<reference evidence="1 2" key="1">
    <citation type="journal article" date="2016" name="Mol. Biol. Evol.">
        <title>Comparative Genomics of Early-Diverging Mushroom-Forming Fungi Provides Insights into the Origins of Lignocellulose Decay Capabilities.</title>
        <authorList>
            <person name="Nagy L.G."/>
            <person name="Riley R."/>
            <person name="Tritt A."/>
            <person name="Adam C."/>
            <person name="Daum C."/>
            <person name="Floudas D."/>
            <person name="Sun H."/>
            <person name="Yadav J.S."/>
            <person name="Pangilinan J."/>
            <person name="Larsson K.H."/>
            <person name="Matsuura K."/>
            <person name="Barry K."/>
            <person name="Labutti K."/>
            <person name="Kuo R."/>
            <person name="Ohm R.A."/>
            <person name="Bhattacharya S.S."/>
            <person name="Shirouzu T."/>
            <person name="Yoshinaga Y."/>
            <person name="Martin F.M."/>
            <person name="Grigoriev I.V."/>
            <person name="Hibbett D.S."/>
        </authorList>
    </citation>
    <scope>NUCLEOTIDE SEQUENCE [LARGE SCALE GENOMIC DNA]</scope>
    <source>
        <strain evidence="1 2">HHB12733</strain>
    </source>
</reference>
<dbReference type="AlphaFoldDB" id="A0A165DX35"/>
<gene>
    <name evidence="1" type="ORF">CALCODRAFT_38740</name>
</gene>
<proteinExistence type="predicted"/>
<name>A0A165DX35_9BASI</name>
<dbReference type="Proteomes" id="UP000076842">
    <property type="component" value="Unassembled WGS sequence"/>
</dbReference>
<evidence type="ECO:0000313" key="2">
    <source>
        <dbReference type="Proteomes" id="UP000076842"/>
    </source>
</evidence>
<protein>
    <submittedName>
        <fullName evidence="1">Uncharacterized protein</fullName>
    </submittedName>
</protein>